<organism evidence="18 19">
    <name type="scientific">Oceanobacillus kimchii</name>
    <dbReference type="NCBI Taxonomy" id="746691"/>
    <lineage>
        <taxon>Bacteria</taxon>
        <taxon>Bacillati</taxon>
        <taxon>Bacillota</taxon>
        <taxon>Bacilli</taxon>
        <taxon>Bacillales</taxon>
        <taxon>Bacillaceae</taxon>
        <taxon>Oceanobacillus</taxon>
    </lineage>
</organism>
<evidence type="ECO:0000256" key="13">
    <source>
        <dbReference type="ARBA" id="ARBA00023136"/>
    </source>
</evidence>
<dbReference type="InterPro" id="IPR003594">
    <property type="entry name" value="HATPase_dom"/>
</dbReference>
<evidence type="ECO:0000313" key="18">
    <source>
        <dbReference type="EMBL" id="GLO68457.1"/>
    </source>
</evidence>
<evidence type="ECO:0000256" key="8">
    <source>
        <dbReference type="ARBA" id="ARBA00022741"/>
    </source>
</evidence>
<evidence type="ECO:0000256" key="9">
    <source>
        <dbReference type="ARBA" id="ARBA00022777"/>
    </source>
</evidence>
<protein>
    <recommendedName>
        <fullName evidence="3">histidine kinase</fullName>
        <ecNumber evidence="3">2.7.13.3</ecNumber>
    </recommendedName>
</protein>
<feature type="transmembrane region" description="Helical" evidence="15">
    <location>
        <begin position="163"/>
        <end position="185"/>
    </location>
</feature>
<feature type="domain" description="Histidine kinase" evidence="16">
    <location>
        <begin position="243"/>
        <end position="459"/>
    </location>
</feature>
<dbReference type="SMART" id="SM00387">
    <property type="entry name" value="HATPase_c"/>
    <property type="match status" value="1"/>
</dbReference>
<accession>A0ABQ5TTH2</accession>
<keyword evidence="19" id="KW-1185">Reference proteome</keyword>
<dbReference type="InterPro" id="IPR003661">
    <property type="entry name" value="HisK_dim/P_dom"/>
</dbReference>
<dbReference type="PROSITE" id="PS50885">
    <property type="entry name" value="HAMP"/>
    <property type="match status" value="1"/>
</dbReference>
<evidence type="ECO:0000313" key="19">
    <source>
        <dbReference type="Proteomes" id="UP001275436"/>
    </source>
</evidence>
<dbReference type="InterPro" id="IPR050398">
    <property type="entry name" value="HssS/ArlS-like"/>
</dbReference>
<dbReference type="CDD" id="cd00082">
    <property type="entry name" value="HisKA"/>
    <property type="match status" value="1"/>
</dbReference>
<feature type="coiled-coil region" evidence="14">
    <location>
        <begin position="216"/>
        <end position="243"/>
    </location>
</feature>
<keyword evidence="5" id="KW-0597">Phosphoprotein</keyword>
<keyword evidence="8" id="KW-0547">Nucleotide-binding</keyword>
<evidence type="ECO:0000256" key="3">
    <source>
        <dbReference type="ARBA" id="ARBA00012438"/>
    </source>
</evidence>
<dbReference type="Pfam" id="PF00512">
    <property type="entry name" value="HisKA"/>
    <property type="match status" value="1"/>
</dbReference>
<dbReference type="SMART" id="SM00304">
    <property type="entry name" value="HAMP"/>
    <property type="match status" value="1"/>
</dbReference>
<dbReference type="RefSeq" id="WP_317958680.1">
    <property type="nucleotide sequence ID" value="NZ_BSKO01000002.1"/>
</dbReference>
<dbReference type="Gene3D" id="3.30.565.10">
    <property type="entry name" value="Histidine kinase-like ATPase, C-terminal domain"/>
    <property type="match status" value="1"/>
</dbReference>
<dbReference type="CDD" id="cd00075">
    <property type="entry name" value="HATPase"/>
    <property type="match status" value="1"/>
</dbReference>
<keyword evidence="13 15" id="KW-0472">Membrane</keyword>
<dbReference type="SUPFAM" id="SSF47384">
    <property type="entry name" value="Homodimeric domain of signal transducing histidine kinase"/>
    <property type="match status" value="1"/>
</dbReference>
<keyword evidence="6" id="KW-0808">Transferase</keyword>
<evidence type="ECO:0000256" key="6">
    <source>
        <dbReference type="ARBA" id="ARBA00022679"/>
    </source>
</evidence>
<gene>
    <name evidence="18" type="ORF">MACH08_42410</name>
</gene>
<evidence type="ECO:0000256" key="11">
    <source>
        <dbReference type="ARBA" id="ARBA00022989"/>
    </source>
</evidence>
<proteinExistence type="predicted"/>
<dbReference type="PANTHER" id="PTHR45528">
    <property type="entry name" value="SENSOR HISTIDINE KINASE CPXA"/>
    <property type="match status" value="1"/>
</dbReference>
<dbReference type="InterPro" id="IPR005467">
    <property type="entry name" value="His_kinase_dom"/>
</dbReference>
<dbReference type="EMBL" id="BSKO01000002">
    <property type="protein sequence ID" value="GLO68457.1"/>
    <property type="molecule type" value="Genomic_DNA"/>
</dbReference>
<dbReference type="SUPFAM" id="SSF55874">
    <property type="entry name" value="ATPase domain of HSP90 chaperone/DNA topoisomerase II/histidine kinase"/>
    <property type="match status" value="1"/>
</dbReference>
<dbReference type="GO" id="GO:0016301">
    <property type="term" value="F:kinase activity"/>
    <property type="evidence" value="ECO:0007669"/>
    <property type="project" value="UniProtKB-KW"/>
</dbReference>
<comment type="caution">
    <text evidence="18">The sequence shown here is derived from an EMBL/GenBank/DDBJ whole genome shotgun (WGS) entry which is preliminary data.</text>
</comment>
<dbReference type="Gene3D" id="6.10.340.10">
    <property type="match status" value="1"/>
</dbReference>
<dbReference type="InterPro" id="IPR036097">
    <property type="entry name" value="HisK_dim/P_sf"/>
</dbReference>
<dbReference type="InterPro" id="IPR004358">
    <property type="entry name" value="Sig_transdc_His_kin-like_C"/>
</dbReference>
<dbReference type="PANTHER" id="PTHR45528:SF1">
    <property type="entry name" value="SENSOR HISTIDINE KINASE CPXA"/>
    <property type="match status" value="1"/>
</dbReference>
<dbReference type="PRINTS" id="PR00344">
    <property type="entry name" value="BCTRLSENSOR"/>
</dbReference>
<evidence type="ECO:0000256" key="5">
    <source>
        <dbReference type="ARBA" id="ARBA00022553"/>
    </source>
</evidence>
<feature type="domain" description="HAMP" evidence="17">
    <location>
        <begin position="183"/>
        <end position="235"/>
    </location>
</feature>
<dbReference type="SMART" id="SM00388">
    <property type="entry name" value="HisKA"/>
    <property type="match status" value="1"/>
</dbReference>
<evidence type="ECO:0000256" key="7">
    <source>
        <dbReference type="ARBA" id="ARBA00022692"/>
    </source>
</evidence>
<evidence type="ECO:0000256" key="14">
    <source>
        <dbReference type="SAM" id="Coils"/>
    </source>
</evidence>
<keyword evidence="11 15" id="KW-1133">Transmembrane helix</keyword>
<evidence type="ECO:0000256" key="2">
    <source>
        <dbReference type="ARBA" id="ARBA00004651"/>
    </source>
</evidence>
<reference evidence="18 19" key="1">
    <citation type="submission" date="2023-02" db="EMBL/GenBank/DDBJ databases">
        <title>Oceanobacillus kimchii IFOP_LL358 isolated form Alexandrium catenella lab strain.</title>
        <authorList>
            <person name="Gajardo G."/>
            <person name="Ueki S."/>
            <person name="Maruyama F."/>
        </authorList>
    </citation>
    <scope>NUCLEOTIDE SEQUENCE [LARGE SCALE GENOMIC DNA]</scope>
    <source>
        <strain evidence="18 19">IFOP_LL358</strain>
    </source>
</reference>
<keyword evidence="12" id="KW-0902">Two-component regulatory system</keyword>
<dbReference type="Proteomes" id="UP001275436">
    <property type="component" value="Unassembled WGS sequence"/>
</dbReference>
<dbReference type="SUPFAM" id="SSF158472">
    <property type="entry name" value="HAMP domain-like"/>
    <property type="match status" value="1"/>
</dbReference>
<evidence type="ECO:0000256" key="4">
    <source>
        <dbReference type="ARBA" id="ARBA00022475"/>
    </source>
</evidence>
<keyword evidence="10" id="KW-0067">ATP-binding</keyword>
<dbReference type="Pfam" id="PF02518">
    <property type="entry name" value="HATPase_c"/>
    <property type="match status" value="1"/>
</dbReference>
<comment type="catalytic activity">
    <reaction evidence="1">
        <text>ATP + protein L-histidine = ADP + protein N-phospho-L-histidine.</text>
        <dbReference type="EC" id="2.7.13.3"/>
    </reaction>
</comment>
<evidence type="ECO:0000256" key="15">
    <source>
        <dbReference type="SAM" id="Phobius"/>
    </source>
</evidence>
<evidence type="ECO:0000256" key="1">
    <source>
        <dbReference type="ARBA" id="ARBA00000085"/>
    </source>
</evidence>
<dbReference type="EC" id="2.7.13.3" evidence="3"/>
<keyword evidence="9 18" id="KW-0418">Kinase</keyword>
<dbReference type="Gene3D" id="1.10.287.130">
    <property type="match status" value="1"/>
</dbReference>
<keyword evidence="14" id="KW-0175">Coiled coil</keyword>
<evidence type="ECO:0000259" key="16">
    <source>
        <dbReference type="PROSITE" id="PS50109"/>
    </source>
</evidence>
<feature type="transmembrane region" description="Helical" evidence="15">
    <location>
        <begin position="7"/>
        <end position="28"/>
    </location>
</feature>
<comment type="subcellular location">
    <subcellularLocation>
        <location evidence="2">Cell membrane</location>
        <topology evidence="2">Multi-pass membrane protein</topology>
    </subcellularLocation>
</comment>
<dbReference type="InterPro" id="IPR036890">
    <property type="entry name" value="HATPase_C_sf"/>
</dbReference>
<evidence type="ECO:0000256" key="10">
    <source>
        <dbReference type="ARBA" id="ARBA00022840"/>
    </source>
</evidence>
<dbReference type="PROSITE" id="PS50109">
    <property type="entry name" value="HIS_KIN"/>
    <property type="match status" value="1"/>
</dbReference>
<dbReference type="InterPro" id="IPR003660">
    <property type="entry name" value="HAMP_dom"/>
</dbReference>
<name>A0ABQ5TTH2_9BACI</name>
<evidence type="ECO:0000256" key="12">
    <source>
        <dbReference type="ARBA" id="ARBA00023012"/>
    </source>
</evidence>
<keyword evidence="4" id="KW-1003">Cell membrane</keyword>
<evidence type="ECO:0000259" key="17">
    <source>
        <dbReference type="PROSITE" id="PS50885"/>
    </source>
</evidence>
<dbReference type="CDD" id="cd06225">
    <property type="entry name" value="HAMP"/>
    <property type="match status" value="1"/>
</dbReference>
<keyword evidence="7 15" id="KW-0812">Transmembrane</keyword>
<dbReference type="Pfam" id="PF00672">
    <property type="entry name" value="HAMP"/>
    <property type="match status" value="1"/>
</dbReference>
<sequence>MFNKLSLKIGFLFFIFILIIETFLYFVLYTNLANEQIEEVMDNLLARGNTHSAVLEENFNQTTLEHVAIMESESDFAVVITDVSGDVIVHSDPIEQEMIDVIAHTDYKQMPDEGKVLEERWPEKKYIATDSPITINEEHQGHVFMFADTNNIRRIVDHLSDQFIVVGLITIILTIITVFILSRLITKPLLKMKEATEQLSKGRHKVELHTDRRDELGELAASITTLSDDLERLKNERNEFLASISHELRTPLTYLKGYADIISRGDISGNERNEYIEIIREETEQLVVLVKNLFELAKMDQNRFIINKENVVFGNLIHTITERIRPALEEKNITFSVRCPSHINAHIDPERIQQVLLNILDNAKKHTSQGKRISLEVSQNKRDIITMISDEGEGIPEEDLPYIFERLYRVEKSRSRLSGGTGLGLAIAKEIVEFHGGTIKVRSKLGEGTSFIMTLQRGDSHE</sequence>